<evidence type="ECO:0000313" key="1">
    <source>
        <dbReference type="EMBL" id="EMJ35156.1"/>
    </source>
</evidence>
<gene>
    <name evidence="1" type="ORF">LEP1GSC079_3039</name>
</gene>
<name>A0A0F6IAT1_LEPIR</name>
<comment type="caution">
    <text evidence="1">The sequence shown here is derived from an EMBL/GenBank/DDBJ whole genome shotgun (WGS) entry which is preliminary data.</text>
</comment>
<dbReference type="EMBL" id="AKWR02000188">
    <property type="protein sequence ID" value="EMJ35156.1"/>
    <property type="molecule type" value="Genomic_DNA"/>
</dbReference>
<accession>A0A0F6IAT1</accession>
<protein>
    <submittedName>
        <fullName evidence="1">Uncharacterized protein</fullName>
    </submittedName>
</protein>
<dbReference type="AlphaFoldDB" id="A0A0F6IAT1"/>
<proteinExistence type="predicted"/>
<evidence type="ECO:0000313" key="2">
    <source>
        <dbReference type="Proteomes" id="UP000012164"/>
    </source>
</evidence>
<dbReference type="Proteomes" id="UP000012164">
    <property type="component" value="Unassembled WGS sequence"/>
</dbReference>
<reference evidence="1 2" key="1">
    <citation type="submission" date="2013-01" db="EMBL/GenBank/DDBJ databases">
        <authorList>
            <person name="Harkins D.M."/>
            <person name="Durkin A.S."/>
            <person name="Brinkac L.M."/>
            <person name="Haft D.H."/>
            <person name="Selengut J.D."/>
            <person name="Sanka R."/>
            <person name="DePew J."/>
            <person name="Purushe J."/>
            <person name="Peacock S.J."/>
            <person name="Thaipadungpanit J."/>
            <person name="Wuthiekanun V.W."/>
            <person name="Day N.P."/>
            <person name="Vinetz J.M."/>
            <person name="Sutton G.G."/>
            <person name="Nierman W.C."/>
            <person name="Fouts D.E."/>
        </authorList>
    </citation>
    <scope>NUCLEOTIDE SEQUENCE [LARGE SCALE GENOMIC DNA]</scope>
    <source>
        <strain evidence="1 2">FPW1039</strain>
    </source>
</reference>
<organism evidence="1 2">
    <name type="scientific">Leptospira interrogans str. FPW1039</name>
    <dbReference type="NCBI Taxonomy" id="1193040"/>
    <lineage>
        <taxon>Bacteria</taxon>
        <taxon>Pseudomonadati</taxon>
        <taxon>Spirochaetota</taxon>
        <taxon>Spirochaetia</taxon>
        <taxon>Leptospirales</taxon>
        <taxon>Leptospiraceae</taxon>
        <taxon>Leptospira</taxon>
    </lineage>
</organism>
<sequence length="43" mass="4833">MLYRSKRAAFGESIFMILLYSEDLICFSSSETGLAAIVNKLKD</sequence>